<dbReference type="GeneID" id="81124364"/>
<keyword evidence="2" id="KW-0472">Membrane</keyword>
<sequence length="947" mass="98382">MASDSGESALRNQSAEVHFIVETTQPTYWRTGAFDAYTGQGWARTGDSRPSDGTVNTAGLRDERIDYRITLQESATAAPTAWQPSSVSLSSESLYVLPGRSLASAEGLPAGTTYTGVSYAPPRDRTVLASAGQDYPEAVESRYATLPENRSSERVAAFTDDLTADASTPYEKAVVIEEWLEANREYSLNSSHDPEAGTVTEEFLFNMKTGYCEYFATAMTVMLRTQDVPARYAVGYSTGQPTGDGEYTVRAMNAHAWVEVYFPEAGWVRFDPTPASSRLDAEGEAYASQTGESSSSYLQESGSADTGTGSSQSTPGDTTATGTPGTGSLGESSGSEGTDSAGGSTTGTPSGQAGSGTTSSDSESETDGETPSDDSGSESDSDSEASSEESEDSSDDSQDDSESDSENEDQSESTPDESDSETDDSTTPEPEPIEASLNRTAVPGAVVEVTVTRGGEPVSDARVLFNDDAIGRTDTNGTVVGEVPYASSLNVTVEAGTAGSNAIAGTALPRVGYDDTRVFDVGNIERGLPASASDSNETTYPLDTNATVSIVGDVRSNATVTVVATVDDVPVRDANVRLDGTQVATTDARGQTTVRLPSTPGNHTISVGRGPVEGSAQVKIRELGATHRVGWPIALPTAPVTVTATLGNDTVAGATVHSGGTTLGQTGVDGNATVAVSASNGVTYTVAAYGQTATTTVTGAVTNAAGVTVALLLVLGVLVRSGHRRGVRPRRIPGRVYRTVRRLVHAAVSALVAIAEAITGGVTAIRQLLSDVFSRAVALRAVPGRVLSKLTALAGVIRAALVGLPAALRAKVARTTGASSAAAESVESASDGEDAPPEAQLTVRRAWREFLRLVPVRRVRRRTPGEVARRAIDTGLPAGPVTTLRDAYREVEYGGKDPTARLGGVQGALSTLTSDDDREEDTDDKGVTHAGDDSSDDGNTDHDRGEQ</sequence>
<dbReference type="SUPFAM" id="SSF54001">
    <property type="entry name" value="Cysteine proteinases"/>
    <property type="match status" value="1"/>
</dbReference>
<feature type="compositionally biased region" description="Low complexity" evidence="1">
    <location>
        <begin position="329"/>
        <end position="361"/>
    </location>
</feature>
<feature type="region of interest" description="Disordered" evidence="1">
    <location>
        <begin position="898"/>
        <end position="947"/>
    </location>
</feature>
<accession>A0ABD5WEU5</accession>
<dbReference type="EMBL" id="JBHTAH010000011">
    <property type="protein sequence ID" value="MFC7070504.1"/>
    <property type="molecule type" value="Genomic_DNA"/>
</dbReference>
<proteinExistence type="predicted"/>
<dbReference type="AlphaFoldDB" id="A0ABD5WEU5"/>
<dbReference type="InterPro" id="IPR021878">
    <property type="entry name" value="TgpA_N"/>
</dbReference>
<dbReference type="InterPro" id="IPR002931">
    <property type="entry name" value="Transglutaminase-like"/>
</dbReference>
<evidence type="ECO:0000313" key="5">
    <source>
        <dbReference type="Proteomes" id="UP001596461"/>
    </source>
</evidence>
<dbReference type="Proteomes" id="UP001596461">
    <property type="component" value="Unassembled WGS sequence"/>
</dbReference>
<keyword evidence="2" id="KW-1133">Transmembrane helix</keyword>
<comment type="caution">
    <text evidence="4">The sequence shown here is derived from an EMBL/GenBank/DDBJ whole genome shotgun (WGS) entry which is preliminary data.</text>
</comment>
<keyword evidence="2" id="KW-0812">Transmembrane</keyword>
<feature type="domain" description="Transglutaminase-like" evidence="3">
    <location>
        <begin position="204"/>
        <end position="274"/>
    </location>
</feature>
<protein>
    <submittedName>
        <fullName evidence="4">DUF3488 and transglutaminase-like domain-containing protein</fullName>
    </submittedName>
</protein>
<evidence type="ECO:0000259" key="3">
    <source>
        <dbReference type="SMART" id="SM00460"/>
    </source>
</evidence>
<feature type="compositionally biased region" description="Acidic residues" evidence="1">
    <location>
        <begin position="914"/>
        <end position="923"/>
    </location>
</feature>
<feature type="compositionally biased region" description="Low complexity" evidence="1">
    <location>
        <begin position="291"/>
        <end position="303"/>
    </location>
</feature>
<dbReference type="SMART" id="SM00460">
    <property type="entry name" value="TGc"/>
    <property type="match status" value="1"/>
</dbReference>
<dbReference type="InterPro" id="IPR052901">
    <property type="entry name" value="Bact_TGase-like"/>
</dbReference>
<reference evidence="4 5" key="1">
    <citation type="journal article" date="2019" name="Int. J. Syst. Evol. Microbiol.">
        <title>The Global Catalogue of Microorganisms (GCM) 10K type strain sequencing project: providing services to taxonomists for standard genome sequencing and annotation.</title>
        <authorList>
            <consortium name="The Broad Institute Genomics Platform"/>
            <consortium name="The Broad Institute Genome Sequencing Center for Infectious Disease"/>
            <person name="Wu L."/>
            <person name="Ma J."/>
        </authorList>
    </citation>
    <scope>NUCLEOTIDE SEQUENCE [LARGE SCALE GENOMIC DNA]</scope>
    <source>
        <strain evidence="4 5">DT31</strain>
    </source>
</reference>
<dbReference type="InterPro" id="IPR038765">
    <property type="entry name" value="Papain-like_cys_pep_sf"/>
</dbReference>
<dbReference type="Pfam" id="PF13559">
    <property type="entry name" value="DUF4129"/>
    <property type="match status" value="1"/>
</dbReference>
<dbReference type="Pfam" id="PF01841">
    <property type="entry name" value="Transglut_core"/>
    <property type="match status" value="1"/>
</dbReference>
<feature type="compositionally biased region" description="Acidic residues" evidence="1">
    <location>
        <begin position="362"/>
        <end position="426"/>
    </location>
</feature>
<feature type="transmembrane region" description="Helical" evidence="2">
    <location>
        <begin position="704"/>
        <end position="722"/>
    </location>
</feature>
<dbReference type="InterPro" id="IPR025403">
    <property type="entry name" value="TgpA-like_C"/>
</dbReference>
<evidence type="ECO:0000256" key="2">
    <source>
        <dbReference type="SAM" id="Phobius"/>
    </source>
</evidence>
<dbReference type="PANTHER" id="PTHR42736:SF1">
    <property type="entry name" value="PROTEIN-GLUTAMINE GAMMA-GLUTAMYLTRANSFERASE"/>
    <property type="match status" value="1"/>
</dbReference>
<feature type="region of interest" description="Disordered" evidence="1">
    <location>
        <begin position="277"/>
        <end position="441"/>
    </location>
</feature>
<feature type="compositionally biased region" description="Polar residues" evidence="1">
    <location>
        <begin position="304"/>
        <end position="313"/>
    </location>
</feature>
<name>A0ABD5WEU5_9EURY</name>
<evidence type="ECO:0000313" key="4">
    <source>
        <dbReference type="EMBL" id="MFC7070504.1"/>
    </source>
</evidence>
<dbReference type="RefSeq" id="WP_343213809.1">
    <property type="nucleotide sequence ID" value="NZ_CP126154.1"/>
</dbReference>
<dbReference type="Gene3D" id="3.10.620.30">
    <property type="match status" value="1"/>
</dbReference>
<keyword evidence="5" id="KW-1185">Reference proteome</keyword>
<organism evidence="4 5">
    <name type="scientific">Halobaculum lipolyticum</name>
    <dbReference type="NCBI Taxonomy" id="3032001"/>
    <lineage>
        <taxon>Archaea</taxon>
        <taxon>Methanobacteriati</taxon>
        <taxon>Methanobacteriota</taxon>
        <taxon>Stenosarchaea group</taxon>
        <taxon>Halobacteria</taxon>
        <taxon>Halobacteriales</taxon>
        <taxon>Haloferacaceae</taxon>
        <taxon>Halobaculum</taxon>
    </lineage>
</organism>
<dbReference type="PANTHER" id="PTHR42736">
    <property type="entry name" value="PROTEIN-GLUTAMINE GAMMA-GLUTAMYLTRANSFERASE"/>
    <property type="match status" value="1"/>
</dbReference>
<evidence type="ECO:0000256" key="1">
    <source>
        <dbReference type="SAM" id="MobiDB-lite"/>
    </source>
</evidence>
<feature type="compositionally biased region" description="Low complexity" evidence="1">
    <location>
        <begin position="314"/>
        <end position="323"/>
    </location>
</feature>
<feature type="transmembrane region" description="Helical" evidence="2">
    <location>
        <begin position="743"/>
        <end position="766"/>
    </location>
</feature>
<dbReference type="Pfam" id="PF11992">
    <property type="entry name" value="TgpA_N"/>
    <property type="match status" value="1"/>
</dbReference>
<gene>
    <name evidence="4" type="ORF">ACFQL9_12700</name>
</gene>